<feature type="non-terminal residue" evidence="1">
    <location>
        <position position="1"/>
    </location>
</feature>
<reference evidence="1 2" key="1">
    <citation type="submission" date="2024-05" db="EMBL/GenBank/DDBJ databases">
        <authorList>
            <person name="Wallberg A."/>
        </authorList>
    </citation>
    <scope>NUCLEOTIDE SEQUENCE [LARGE SCALE GENOMIC DNA]</scope>
</reference>
<gene>
    <name evidence="1" type="ORF">MNOR_LOCUS40323</name>
</gene>
<organism evidence="1 2">
    <name type="scientific">Meganyctiphanes norvegica</name>
    <name type="common">Northern krill</name>
    <name type="synonym">Thysanopoda norvegica</name>
    <dbReference type="NCBI Taxonomy" id="48144"/>
    <lineage>
        <taxon>Eukaryota</taxon>
        <taxon>Metazoa</taxon>
        <taxon>Ecdysozoa</taxon>
        <taxon>Arthropoda</taxon>
        <taxon>Crustacea</taxon>
        <taxon>Multicrustacea</taxon>
        <taxon>Malacostraca</taxon>
        <taxon>Eumalacostraca</taxon>
        <taxon>Eucarida</taxon>
        <taxon>Euphausiacea</taxon>
        <taxon>Euphausiidae</taxon>
        <taxon>Meganyctiphanes</taxon>
    </lineage>
</organism>
<name>A0AAV2SS93_MEGNR</name>
<comment type="caution">
    <text evidence="1">The sequence shown here is derived from an EMBL/GenBank/DDBJ whole genome shotgun (WGS) entry which is preliminary data.</text>
</comment>
<accession>A0AAV2SS93</accession>
<dbReference type="AlphaFoldDB" id="A0AAV2SS93"/>
<proteinExistence type="predicted"/>
<protein>
    <submittedName>
        <fullName evidence="1">Uncharacterized protein</fullName>
    </submittedName>
</protein>
<evidence type="ECO:0000313" key="1">
    <source>
        <dbReference type="EMBL" id="CAL4236905.1"/>
    </source>
</evidence>
<dbReference type="EMBL" id="CAXKWB010120811">
    <property type="protein sequence ID" value="CAL4236905.1"/>
    <property type="molecule type" value="Genomic_DNA"/>
</dbReference>
<sequence length="175" mass="20393">AGMSSSCEEPMTKYIRNESMKYVFNNKDSIIIINPTTFSDDGKDKQHSIHRTCGVEHENPEYSELDETVDMDIALRCAVYMSGFKCHKGDYCDKLHRFPREDRVMCKYHIAEGCERTASDCWFWHPGEMFDKFVPDDDAPMIVQSMGDIMSYIKNELSKDPDKYKSRLKLYVVNK</sequence>
<evidence type="ECO:0000313" key="2">
    <source>
        <dbReference type="Proteomes" id="UP001497623"/>
    </source>
</evidence>
<dbReference type="Proteomes" id="UP001497623">
    <property type="component" value="Unassembled WGS sequence"/>
</dbReference>
<keyword evidence="2" id="KW-1185">Reference proteome</keyword>